<evidence type="ECO:0000256" key="2">
    <source>
        <dbReference type="ARBA" id="ARBA00006434"/>
    </source>
</evidence>
<feature type="transmembrane region" description="Helical" evidence="7">
    <location>
        <begin position="318"/>
        <end position="343"/>
    </location>
</feature>
<keyword evidence="4 7" id="KW-1133">Transmembrane helix</keyword>
<dbReference type="PROSITE" id="PS50283">
    <property type="entry name" value="NA_SOLUT_SYMP_3"/>
    <property type="match status" value="1"/>
</dbReference>
<name>A0A2K9EH86_9RHOB</name>
<evidence type="ECO:0000256" key="5">
    <source>
        <dbReference type="ARBA" id="ARBA00023136"/>
    </source>
</evidence>
<evidence type="ECO:0000313" key="8">
    <source>
        <dbReference type="EMBL" id="AUH34320.1"/>
    </source>
</evidence>
<feature type="transmembrane region" description="Helical" evidence="7">
    <location>
        <begin position="424"/>
        <end position="447"/>
    </location>
</feature>
<sequence>MATFEVSPIDLAVVLLYIILSRVLVIWMTRGSSETSDGFFLGGKSFTWPMIAFSLFATNVSGGSFVGLAGAGYSGGIAVYSYEWMAAVILVIFITFMLPFYLRANVFTMPEFLERRFDRRSRHIFAAMLIFLEGGILLSGGLYVGAVIIQMLYPDLPLWIGCVIIMILSAALSMTGGLKAVVLSDTIQSIVLLIGGTIVMIAAYNALDSWESVYSQVPDDYMHIIQPADSDSVPWPGLFTGLLIIGLYFWTTNQTMVQRVLGAKDLNHGRWGALAAGALKLPILFLMIMPGVIAVALYPDLPAPDYAYPTLVFDLLPVGVRGIVLAALLAAMTSSIDSILNSVSSIYTLDFVKTRHPDIDDRRLVFHGRLAVGVATVFAILWAPQIANFESLWSYVQSVFSYIVPPVVAIFFAGLLWKRATPDAAFYTFVISLIIGIAGFLLIQIGGLVDIHFLYAGFIIFLISCTLMIGISLVTQPRPEAEIGNMIWSTQYLKEETEELKGVPLWQNYRVLSVLLLLTTATIVYIYR</sequence>
<feature type="transmembrane region" description="Helical" evidence="7">
    <location>
        <begin position="12"/>
        <end position="29"/>
    </location>
</feature>
<dbReference type="Gene3D" id="1.20.1730.10">
    <property type="entry name" value="Sodium/glucose cotransporter"/>
    <property type="match status" value="1"/>
</dbReference>
<dbReference type="Proteomes" id="UP000233742">
    <property type="component" value="Chromosome"/>
</dbReference>
<keyword evidence="9" id="KW-1185">Reference proteome</keyword>
<feature type="transmembrane region" description="Helical" evidence="7">
    <location>
        <begin position="509"/>
        <end position="527"/>
    </location>
</feature>
<evidence type="ECO:0000256" key="1">
    <source>
        <dbReference type="ARBA" id="ARBA00004141"/>
    </source>
</evidence>
<keyword evidence="3 7" id="KW-0812">Transmembrane</keyword>
<feature type="transmembrane region" description="Helical" evidence="7">
    <location>
        <begin position="158"/>
        <end position="178"/>
    </location>
</feature>
<comment type="similarity">
    <text evidence="2 6">Belongs to the sodium:solute symporter (SSF) (TC 2.A.21) family.</text>
</comment>
<feature type="transmembrane region" description="Helical" evidence="7">
    <location>
        <begin position="50"/>
        <end position="72"/>
    </location>
</feature>
<accession>A0A2K9EH86</accession>
<feature type="transmembrane region" description="Helical" evidence="7">
    <location>
        <begin position="123"/>
        <end position="152"/>
    </location>
</feature>
<dbReference type="InterPro" id="IPR038377">
    <property type="entry name" value="Na/Glc_symporter_sf"/>
</dbReference>
<dbReference type="GO" id="GO:0005412">
    <property type="term" value="F:D-glucose:sodium symporter activity"/>
    <property type="evidence" value="ECO:0007669"/>
    <property type="project" value="TreeGrafter"/>
</dbReference>
<feature type="transmembrane region" description="Helical" evidence="7">
    <location>
        <begin position="271"/>
        <end position="298"/>
    </location>
</feature>
<dbReference type="EMBL" id="CP025408">
    <property type="protein sequence ID" value="AUH34320.1"/>
    <property type="molecule type" value="Genomic_DNA"/>
</dbReference>
<evidence type="ECO:0000256" key="4">
    <source>
        <dbReference type="ARBA" id="ARBA00022989"/>
    </source>
</evidence>
<reference evidence="8 9" key="1">
    <citation type="submission" date="2017-12" db="EMBL/GenBank/DDBJ databases">
        <authorList>
            <person name="Hurst M.R.H."/>
        </authorList>
    </citation>
    <scope>NUCLEOTIDE SEQUENCE [LARGE SCALE GENOMIC DNA]</scope>
    <source>
        <strain evidence="8 9">BM15</strain>
    </source>
</reference>
<feature type="transmembrane region" description="Helical" evidence="7">
    <location>
        <begin position="453"/>
        <end position="474"/>
    </location>
</feature>
<protein>
    <submittedName>
        <fullName evidence="8">Sodium:solute symporter</fullName>
    </submittedName>
</protein>
<dbReference type="CDD" id="cd10329">
    <property type="entry name" value="SLC5sbd_SGLT1-like"/>
    <property type="match status" value="1"/>
</dbReference>
<dbReference type="KEGG" id="paro:CUV01_13820"/>
<dbReference type="PANTHER" id="PTHR11819:SF195">
    <property type="entry name" value="SODIUM_GLUCOSE COTRANSPORTER 4"/>
    <property type="match status" value="1"/>
</dbReference>
<feature type="transmembrane region" description="Helical" evidence="7">
    <location>
        <begin position="364"/>
        <end position="383"/>
    </location>
</feature>
<dbReference type="AlphaFoldDB" id="A0A2K9EH86"/>
<dbReference type="InterPro" id="IPR001734">
    <property type="entry name" value="Na/solute_symporter"/>
</dbReference>
<feature type="transmembrane region" description="Helical" evidence="7">
    <location>
        <begin position="190"/>
        <end position="207"/>
    </location>
</feature>
<organism evidence="8 9">
    <name type="scientific">Paracoccus tegillarcae</name>
    <dbReference type="NCBI Taxonomy" id="1529068"/>
    <lineage>
        <taxon>Bacteria</taxon>
        <taxon>Pseudomonadati</taxon>
        <taxon>Pseudomonadota</taxon>
        <taxon>Alphaproteobacteria</taxon>
        <taxon>Rhodobacterales</taxon>
        <taxon>Paracoccaceae</taxon>
        <taxon>Paracoccus</taxon>
    </lineage>
</organism>
<evidence type="ECO:0000313" key="9">
    <source>
        <dbReference type="Proteomes" id="UP000233742"/>
    </source>
</evidence>
<comment type="subcellular location">
    <subcellularLocation>
        <location evidence="1">Membrane</location>
        <topology evidence="1">Multi-pass membrane protein</topology>
    </subcellularLocation>
</comment>
<keyword evidence="5 7" id="KW-0472">Membrane</keyword>
<dbReference type="Pfam" id="PF00474">
    <property type="entry name" value="SSF"/>
    <property type="match status" value="1"/>
</dbReference>
<dbReference type="RefSeq" id="WP_101460982.1">
    <property type="nucleotide sequence ID" value="NZ_CP025408.1"/>
</dbReference>
<dbReference type="GO" id="GO:0005886">
    <property type="term" value="C:plasma membrane"/>
    <property type="evidence" value="ECO:0007669"/>
    <property type="project" value="TreeGrafter"/>
</dbReference>
<feature type="transmembrane region" description="Helical" evidence="7">
    <location>
        <begin position="395"/>
        <end position="417"/>
    </location>
</feature>
<dbReference type="NCBIfam" id="TIGR00813">
    <property type="entry name" value="sss"/>
    <property type="match status" value="1"/>
</dbReference>
<dbReference type="PANTHER" id="PTHR11819">
    <property type="entry name" value="SOLUTE CARRIER FAMILY 5"/>
    <property type="match status" value="1"/>
</dbReference>
<evidence type="ECO:0000256" key="6">
    <source>
        <dbReference type="RuleBase" id="RU362091"/>
    </source>
</evidence>
<gene>
    <name evidence="8" type="ORF">CUV01_13820</name>
</gene>
<feature type="transmembrane region" description="Helical" evidence="7">
    <location>
        <begin position="233"/>
        <end position="250"/>
    </location>
</feature>
<feature type="transmembrane region" description="Helical" evidence="7">
    <location>
        <begin position="84"/>
        <end position="102"/>
    </location>
</feature>
<evidence type="ECO:0000256" key="7">
    <source>
        <dbReference type="SAM" id="Phobius"/>
    </source>
</evidence>
<proteinExistence type="inferred from homology"/>
<dbReference type="OrthoDB" id="9814523at2"/>
<evidence type="ECO:0000256" key="3">
    <source>
        <dbReference type="ARBA" id="ARBA00022692"/>
    </source>
</evidence>